<proteinExistence type="predicted"/>
<feature type="transmembrane region" description="Helical" evidence="1">
    <location>
        <begin position="49"/>
        <end position="71"/>
    </location>
</feature>
<accession>A0A1F6Y5I4</accession>
<evidence type="ECO:0000256" key="1">
    <source>
        <dbReference type="SAM" id="Phobius"/>
    </source>
</evidence>
<evidence type="ECO:0000313" key="3">
    <source>
        <dbReference type="Proteomes" id="UP000178645"/>
    </source>
</evidence>
<sequence length="137" mass="16212">MISEKLKNIFLLSVIVFIAHGLEEIIRGFSNIDPHLDFMFGKLATLPTMQALFILFQVMLWFLLIIGYFMLKGEKWRLWLMFIPGLIFIYELHHFYKAFEVGGYYPGLYTALVFPIIGYFYWQELIRIVAKKNTSLD</sequence>
<feature type="transmembrane region" description="Helical" evidence="1">
    <location>
        <begin position="102"/>
        <end position="122"/>
    </location>
</feature>
<feature type="transmembrane region" description="Helical" evidence="1">
    <location>
        <begin position="9"/>
        <end position="29"/>
    </location>
</feature>
<keyword evidence="1" id="KW-1133">Transmembrane helix</keyword>
<dbReference type="EMBL" id="MFVU01000021">
    <property type="protein sequence ID" value="OGJ01602.1"/>
    <property type="molecule type" value="Genomic_DNA"/>
</dbReference>
<reference evidence="2 3" key="1">
    <citation type="journal article" date="2016" name="Nat. Commun.">
        <title>Thousands of microbial genomes shed light on interconnected biogeochemical processes in an aquifer system.</title>
        <authorList>
            <person name="Anantharaman K."/>
            <person name="Brown C.T."/>
            <person name="Hug L.A."/>
            <person name="Sharon I."/>
            <person name="Castelle C.J."/>
            <person name="Probst A.J."/>
            <person name="Thomas B.C."/>
            <person name="Singh A."/>
            <person name="Wilkins M.J."/>
            <person name="Karaoz U."/>
            <person name="Brodie E.L."/>
            <person name="Williams K.H."/>
            <person name="Hubbard S.S."/>
            <person name="Banfield J.F."/>
        </authorList>
    </citation>
    <scope>NUCLEOTIDE SEQUENCE [LARGE SCALE GENOMIC DNA]</scope>
</reference>
<comment type="caution">
    <text evidence="2">The sequence shown here is derived from an EMBL/GenBank/DDBJ whole genome shotgun (WGS) entry which is preliminary data.</text>
</comment>
<dbReference type="Proteomes" id="UP000178645">
    <property type="component" value="Unassembled WGS sequence"/>
</dbReference>
<feature type="transmembrane region" description="Helical" evidence="1">
    <location>
        <begin position="78"/>
        <end position="96"/>
    </location>
</feature>
<dbReference type="Pfam" id="PF13787">
    <property type="entry name" value="HXXEE"/>
    <property type="match status" value="1"/>
</dbReference>
<gene>
    <name evidence="2" type="ORF">A3G53_02455</name>
</gene>
<dbReference type="AlphaFoldDB" id="A0A1F6Y5I4"/>
<dbReference type="InterPro" id="IPR025671">
    <property type="entry name" value="HXXEE"/>
</dbReference>
<organism evidence="2 3">
    <name type="scientific">Candidatus Nomurabacteria bacterium RIFCSPLOWO2_12_FULL_44_11</name>
    <dbReference type="NCBI Taxonomy" id="1801796"/>
    <lineage>
        <taxon>Bacteria</taxon>
        <taxon>Candidatus Nomuraibacteriota</taxon>
    </lineage>
</organism>
<keyword evidence="1" id="KW-0472">Membrane</keyword>
<protein>
    <recommendedName>
        <fullName evidence="4">HXXEE domain-containing protein</fullName>
    </recommendedName>
</protein>
<evidence type="ECO:0000313" key="2">
    <source>
        <dbReference type="EMBL" id="OGJ01602.1"/>
    </source>
</evidence>
<name>A0A1F6Y5I4_9BACT</name>
<keyword evidence="1" id="KW-0812">Transmembrane</keyword>
<evidence type="ECO:0008006" key="4">
    <source>
        <dbReference type="Google" id="ProtNLM"/>
    </source>
</evidence>